<evidence type="ECO:0000259" key="2">
    <source>
        <dbReference type="Pfam" id="PF20028"/>
    </source>
</evidence>
<dbReference type="InterPro" id="IPR009003">
    <property type="entry name" value="Peptidase_S1_PA"/>
</dbReference>
<dbReference type="RefSeq" id="WP_103938653.1">
    <property type="nucleotide sequence ID" value="NZ_FNVO01000006.1"/>
</dbReference>
<protein>
    <submittedName>
        <fullName evidence="3">Trypsin-like peptidase domain-containing protein</fullName>
    </submittedName>
</protein>
<dbReference type="InterPro" id="IPR045450">
    <property type="entry name" value="VMAP_C"/>
</dbReference>
<dbReference type="OrthoDB" id="3329683at2"/>
<feature type="domain" description="vWA-MoxR associated protein middle region 8" evidence="1">
    <location>
        <begin position="199"/>
        <end position="296"/>
    </location>
</feature>
<accession>A0A1H6B076</accession>
<keyword evidence="4" id="KW-1185">Reference proteome</keyword>
<reference evidence="4" key="1">
    <citation type="submission" date="2016-10" db="EMBL/GenBank/DDBJ databases">
        <authorList>
            <person name="Varghese N."/>
            <person name="Submissions S."/>
        </authorList>
    </citation>
    <scope>NUCLEOTIDE SEQUENCE [LARGE SCALE GENOMIC DNA]</scope>
    <source>
        <strain evidence="4">DSM 43163</strain>
    </source>
</reference>
<proteinExistence type="predicted"/>
<evidence type="ECO:0000259" key="1">
    <source>
        <dbReference type="Pfam" id="PF19969"/>
    </source>
</evidence>
<dbReference type="SUPFAM" id="SSF50494">
    <property type="entry name" value="Trypsin-like serine proteases"/>
    <property type="match status" value="1"/>
</dbReference>
<name>A0A1H6B076_9ACTN</name>
<evidence type="ECO:0000313" key="3">
    <source>
        <dbReference type="EMBL" id="SEG53980.1"/>
    </source>
</evidence>
<gene>
    <name evidence="3" type="ORF">SAMN04489712_106129</name>
</gene>
<dbReference type="Pfam" id="PF20028">
    <property type="entry name" value="VMAP-C"/>
    <property type="match status" value="1"/>
</dbReference>
<feature type="domain" description="vWA-MoxR associated protein C-terminal" evidence="2">
    <location>
        <begin position="341"/>
        <end position="555"/>
    </location>
</feature>
<dbReference type="InterPro" id="IPR045453">
    <property type="entry name" value="VMAP-M8"/>
</dbReference>
<evidence type="ECO:0000313" key="4">
    <source>
        <dbReference type="Proteomes" id="UP000236723"/>
    </source>
</evidence>
<dbReference type="EMBL" id="FNVO01000006">
    <property type="protein sequence ID" value="SEG53980.1"/>
    <property type="molecule type" value="Genomic_DNA"/>
</dbReference>
<organism evidence="3 4">
    <name type="scientific">Thermomonospora echinospora</name>
    <dbReference type="NCBI Taxonomy" id="1992"/>
    <lineage>
        <taxon>Bacteria</taxon>
        <taxon>Bacillati</taxon>
        <taxon>Actinomycetota</taxon>
        <taxon>Actinomycetes</taxon>
        <taxon>Streptosporangiales</taxon>
        <taxon>Thermomonosporaceae</taxon>
        <taxon>Thermomonospora</taxon>
    </lineage>
</organism>
<sequence>MTAMRWRARVDTVDGRTLGAGLLVTGSRILTCAHVVKGLTEVCVTFPGVAEKLPATVTTTGPWRSVGDPGDVAVLTLDDPVPLEPCEFASCDVLTPWAGGAAHELRALGFPHGHERDGIHVTVRTDAYRMLREEWLEINVAQAHLQLLDEGCSGAAVYFPDTGKVVGMITDAVLDDERGGVIGRMLPLSSIRRHWEGLDDLLPLDWLPPEPRRELRALVTGATSDRDLGSVFREAFPTFLRPPETFGSVWEAVRFVGETVPGQDRLRRFLVTLTPRLDQEARPRLADWLRRRLPSAEQSAGGRAPASSIIVRLDPLTRGAALELTVSTIVEGVGAVRSGPLRIRRDQVRTKVEHALAAQVRTVHDLDWMIEFVVPERLMNEPFEDWGIPEPEAERRRPRPLRSVPLVVRHVDRLKPLTVSRLTRGRWRTLRARGALRPQQISCRLDYDYEAFYDWLDAGEELCALIYAAPPRDDWLSAALDTGIPIMLWRRRPCADSRHAGCAPEGFLDELAAAVSHLDPDALPVEVMRLRKRARAPGGGDHHCGHRLTLFWDDPARRPDPPLAMGRL</sequence>
<dbReference type="Proteomes" id="UP000236723">
    <property type="component" value="Unassembled WGS sequence"/>
</dbReference>
<dbReference type="AlphaFoldDB" id="A0A1H6B076"/>
<dbReference type="Pfam" id="PF19969">
    <property type="entry name" value="VMAP-M8"/>
    <property type="match status" value="1"/>
</dbReference>
<dbReference type="Gene3D" id="2.40.10.120">
    <property type="match status" value="1"/>
</dbReference>
<dbReference type="Pfam" id="PF13365">
    <property type="entry name" value="Trypsin_2"/>
    <property type="match status" value="1"/>
</dbReference>